<dbReference type="Pfam" id="PF03478">
    <property type="entry name" value="Beta-prop_KIB1-4"/>
    <property type="match status" value="1"/>
</dbReference>
<feature type="domain" description="KIB1-4 beta-propeller" evidence="1">
    <location>
        <begin position="14"/>
        <end position="294"/>
    </location>
</feature>
<dbReference type="InterPro" id="IPR005174">
    <property type="entry name" value="KIB1-4_b-propeller"/>
</dbReference>
<dbReference type="STRING" id="2094558.A0A314Z9C1"/>
<dbReference type="OrthoDB" id="1519185at2759"/>
<sequence>MQLIPTGRNGIWRLYNVMDDKLLSLQLDISTKRFCGCSKGWLIGVDESFTVTLINPLFRLKGTRKREKSIIRLPPLNPASWGGSGPGVFDCNYGVHKATISADPILHANDCIVLVIYEDSCRLAFIRLNKDTTWTYFEHAGGIYEIVHIRDKFYAIDNLSQLLSFDMTARFDSDIKLLGREIPQETFKKLYLVNLNEKELLMVERYIEHDFEVAFKRVTTKFEVFKFDYDKCKWIKKKSLGDFALFLGDNSSIAVLASSISGCQSDCIYFNHDFERMTAITFGNRGPHDFGVYDLKTRTFNFRPYSKVAMSMMKKSLRPPIWFVPNFQL</sequence>
<evidence type="ECO:0000313" key="2">
    <source>
        <dbReference type="EMBL" id="PQQ18282.1"/>
    </source>
</evidence>
<dbReference type="EMBL" id="PJQY01000114">
    <property type="protein sequence ID" value="PQQ18282.1"/>
    <property type="molecule type" value="Genomic_DNA"/>
</dbReference>
<dbReference type="AlphaFoldDB" id="A0A314Z9C1"/>
<evidence type="ECO:0000313" key="3">
    <source>
        <dbReference type="Proteomes" id="UP000250321"/>
    </source>
</evidence>
<proteinExistence type="predicted"/>
<dbReference type="InterPro" id="IPR050942">
    <property type="entry name" value="F-box_BR-signaling"/>
</dbReference>
<gene>
    <name evidence="2" type="ORF">Pyn_23383</name>
</gene>
<comment type="caution">
    <text evidence="2">The sequence shown here is derived from an EMBL/GenBank/DDBJ whole genome shotgun (WGS) entry which is preliminary data.</text>
</comment>
<reference evidence="2 3" key="1">
    <citation type="submission" date="2018-02" db="EMBL/GenBank/DDBJ databases">
        <title>Draft genome of wild Prunus yedoensis var. nudiflora.</title>
        <authorList>
            <person name="Baek S."/>
            <person name="Kim J.-H."/>
            <person name="Choi K."/>
            <person name="Kim G.-B."/>
            <person name="Cho A."/>
            <person name="Jang H."/>
            <person name="Shin C.-H."/>
            <person name="Yu H.-J."/>
            <person name="Mun J.-H."/>
        </authorList>
    </citation>
    <scope>NUCLEOTIDE SEQUENCE [LARGE SCALE GENOMIC DNA]</scope>
    <source>
        <strain evidence="3">cv. Jeju island</strain>
        <tissue evidence="2">Leaf</tissue>
    </source>
</reference>
<protein>
    <submittedName>
        <fullName evidence="2">F-box protein SKIP23-like</fullName>
    </submittedName>
</protein>
<accession>A0A314Z9C1</accession>
<keyword evidence="3" id="KW-1185">Reference proteome</keyword>
<dbReference type="PANTHER" id="PTHR44259">
    <property type="entry name" value="OS07G0183000 PROTEIN-RELATED"/>
    <property type="match status" value="1"/>
</dbReference>
<dbReference type="PANTHER" id="PTHR44259:SF107">
    <property type="entry name" value="F-BOX PROTEIN SKIP23-LIKE"/>
    <property type="match status" value="1"/>
</dbReference>
<evidence type="ECO:0000259" key="1">
    <source>
        <dbReference type="Pfam" id="PF03478"/>
    </source>
</evidence>
<dbReference type="Proteomes" id="UP000250321">
    <property type="component" value="Unassembled WGS sequence"/>
</dbReference>
<organism evidence="2 3">
    <name type="scientific">Prunus yedoensis var. nudiflora</name>
    <dbReference type="NCBI Taxonomy" id="2094558"/>
    <lineage>
        <taxon>Eukaryota</taxon>
        <taxon>Viridiplantae</taxon>
        <taxon>Streptophyta</taxon>
        <taxon>Embryophyta</taxon>
        <taxon>Tracheophyta</taxon>
        <taxon>Spermatophyta</taxon>
        <taxon>Magnoliopsida</taxon>
        <taxon>eudicotyledons</taxon>
        <taxon>Gunneridae</taxon>
        <taxon>Pentapetalae</taxon>
        <taxon>rosids</taxon>
        <taxon>fabids</taxon>
        <taxon>Rosales</taxon>
        <taxon>Rosaceae</taxon>
        <taxon>Amygdaloideae</taxon>
        <taxon>Amygdaleae</taxon>
        <taxon>Prunus</taxon>
    </lineage>
</organism>
<name>A0A314Z9C1_PRUYE</name>